<dbReference type="EMBL" id="UGFO01000002">
    <property type="protein sequence ID" value="STM86684.1"/>
    <property type="molecule type" value="Genomic_DNA"/>
</dbReference>
<gene>
    <name evidence="1" type="ORF">NCTC8960_00108</name>
</gene>
<protein>
    <submittedName>
        <fullName evidence="1">Uncharacterized protein</fullName>
    </submittedName>
</protein>
<evidence type="ECO:0000313" key="2">
    <source>
        <dbReference type="Proteomes" id="UP000255057"/>
    </source>
</evidence>
<reference evidence="1 2" key="1">
    <citation type="submission" date="2018-06" db="EMBL/GenBank/DDBJ databases">
        <authorList>
            <consortium name="Pathogen Informatics"/>
            <person name="Doyle S."/>
        </authorList>
    </citation>
    <scope>NUCLEOTIDE SEQUENCE [LARGE SCALE GENOMIC DNA]</scope>
    <source>
        <strain evidence="1 2">NCTC8960</strain>
    </source>
</reference>
<name>A0A377EA98_ECOLX</name>
<accession>A0A377EA98</accession>
<evidence type="ECO:0000313" key="1">
    <source>
        <dbReference type="EMBL" id="STM86684.1"/>
    </source>
</evidence>
<organism evidence="1 2">
    <name type="scientific">Escherichia coli</name>
    <dbReference type="NCBI Taxonomy" id="562"/>
    <lineage>
        <taxon>Bacteria</taxon>
        <taxon>Pseudomonadati</taxon>
        <taxon>Pseudomonadota</taxon>
        <taxon>Gammaproteobacteria</taxon>
        <taxon>Enterobacterales</taxon>
        <taxon>Enterobacteriaceae</taxon>
        <taxon>Escherichia</taxon>
    </lineage>
</organism>
<sequence>MQIKYRIYMAHAFHAFRHNAWTASCDTTEDQMVQLQFTPFASEYIGNTMY</sequence>
<dbReference type="AlphaFoldDB" id="A0A377EA98"/>
<proteinExistence type="predicted"/>
<dbReference type="Proteomes" id="UP000255057">
    <property type="component" value="Unassembled WGS sequence"/>
</dbReference>